<organism evidence="2 3">
    <name type="scientific">Rhodococcus erythropolis</name>
    <name type="common">Arthrobacter picolinophilus</name>
    <dbReference type="NCBI Taxonomy" id="1833"/>
    <lineage>
        <taxon>Bacteria</taxon>
        <taxon>Bacillati</taxon>
        <taxon>Actinomycetota</taxon>
        <taxon>Actinomycetes</taxon>
        <taxon>Mycobacteriales</taxon>
        <taxon>Nocardiaceae</taxon>
        <taxon>Rhodococcus</taxon>
        <taxon>Rhodococcus erythropolis group</taxon>
    </lineage>
</organism>
<feature type="coiled-coil region" evidence="1">
    <location>
        <begin position="77"/>
        <end position="153"/>
    </location>
</feature>
<dbReference type="RefSeq" id="WP_197941948.1">
    <property type="nucleotide sequence ID" value="NZ_JAECSB010000085.1"/>
</dbReference>
<proteinExistence type="predicted"/>
<keyword evidence="1" id="KW-0175">Coiled coil</keyword>
<dbReference type="Proteomes" id="UP000627573">
    <property type="component" value="Unassembled WGS sequence"/>
</dbReference>
<comment type="caution">
    <text evidence="2">The sequence shown here is derived from an EMBL/GenBank/DDBJ whole genome shotgun (WGS) entry which is preliminary data.</text>
</comment>
<reference evidence="2 3" key="1">
    <citation type="submission" date="2020-12" db="EMBL/GenBank/DDBJ databases">
        <title>Draft genome sequence of furan degrading bacterial strain FUR100.</title>
        <authorList>
            <person name="Woiski C."/>
        </authorList>
    </citation>
    <scope>NUCLEOTIDE SEQUENCE [LARGE SCALE GENOMIC DNA]</scope>
    <source>
        <strain evidence="2 3">FUR100</strain>
    </source>
</reference>
<keyword evidence="3" id="KW-1185">Reference proteome</keyword>
<evidence type="ECO:0000313" key="2">
    <source>
        <dbReference type="EMBL" id="MBH5146327.1"/>
    </source>
</evidence>
<sequence length="184" mass="20540">MTAPDPGLTDLIAAHQAGDRWTDFQYPSIFSDKPFVATAVTKMVNCSCGESMPAESHPVHVALVVEQHTNGRIAEYIKQLESERETLTSMCSELESIRDEQAARIAELETLQRVDQDLFVQTLAIANQRKERAEKAEATVARVEAEAALLERMIRTAPWSRYTEVRRSHLRSLCAALERLGDAG</sequence>
<accession>A0A8I1D9L6</accession>
<protein>
    <submittedName>
        <fullName evidence="2">Uncharacterized protein</fullName>
    </submittedName>
</protein>
<dbReference type="EMBL" id="JAECSB010000085">
    <property type="protein sequence ID" value="MBH5146327.1"/>
    <property type="molecule type" value="Genomic_DNA"/>
</dbReference>
<dbReference type="AlphaFoldDB" id="A0A8I1D9L6"/>
<evidence type="ECO:0000313" key="3">
    <source>
        <dbReference type="Proteomes" id="UP000627573"/>
    </source>
</evidence>
<gene>
    <name evidence="2" type="ORF">I3517_27360</name>
</gene>
<name>A0A8I1D9L6_RHOER</name>
<evidence type="ECO:0000256" key="1">
    <source>
        <dbReference type="SAM" id="Coils"/>
    </source>
</evidence>